<keyword evidence="4" id="KW-1185">Reference proteome</keyword>
<accession>V5XB29</accession>
<feature type="coiled-coil region" evidence="2">
    <location>
        <begin position="9"/>
        <end position="36"/>
    </location>
</feature>
<evidence type="ECO:0000256" key="1">
    <source>
        <dbReference type="RuleBase" id="RU362001"/>
    </source>
</evidence>
<dbReference type="Proteomes" id="UP000018763">
    <property type="component" value="Chromosome"/>
</dbReference>
<organism evidence="3 4">
    <name type="scientific">Mycolicibacterium neoaurum VKM Ac-1815D</name>
    <dbReference type="NCBI Taxonomy" id="700508"/>
    <lineage>
        <taxon>Bacteria</taxon>
        <taxon>Bacillati</taxon>
        <taxon>Actinomycetota</taxon>
        <taxon>Actinomycetes</taxon>
        <taxon>Mycobacteriales</taxon>
        <taxon>Mycobacteriaceae</taxon>
        <taxon>Mycolicibacterium</taxon>
    </lineage>
</organism>
<comment type="similarity">
    <text evidence="1">Belongs to the WXG100 family.</text>
</comment>
<keyword evidence="2" id="KW-0175">Coiled coil</keyword>
<dbReference type="HOGENOM" id="CLU_176959_0_0_11"/>
<dbReference type="SUPFAM" id="SSF140453">
    <property type="entry name" value="EsxAB dimer-like"/>
    <property type="match status" value="1"/>
</dbReference>
<evidence type="ECO:0000313" key="4">
    <source>
        <dbReference type="Proteomes" id="UP000018763"/>
    </source>
</evidence>
<dbReference type="eggNOG" id="COG4842">
    <property type="taxonomic scope" value="Bacteria"/>
</dbReference>
<dbReference type="Pfam" id="PF06013">
    <property type="entry name" value="WXG100"/>
    <property type="match status" value="1"/>
</dbReference>
<evidence type="ECO:0000313" key="3">
    <source>
        <dbReference type="EMBL" id="AHC25217.1"/>
    </source>
</evidence>
<dbReference type="InterPro" id="IPR010310">
    <property type="entry name" value="T7SS_ESAT-6-like"/>
</dbReference>
<dbReference type="InterPro" id="IPR036689">
    <property type="entry name" value="ESAT-6-like_sf"/>
</dbReference>
<gene>
    <name evidence="3" type="ORF">D174_11730</name>
</gene>
<name>V5XB29_MYCNE</name>
<reference evidence="3 4" key="1">
    <citation type="journal article" date="2014" name="Genome Announc.">
        <title>Complete Genome Sequence of Sterol-Transforming Mycobacterium neoaurum Strain VKM Ac-1815D.</title>
        <authorList>
            <person name="Shtratnikova V.Y."/>
            <person name="Bragin E.Y."/>
            <person name="Dovbnya D.V."/>
            <person name="Pekov Y.A."/>
            <person name="Schelkunov M.I."/>
            <person name="Strizhov N."/>
            <person name="Ivashina T.V."/>
            <person name="Ashapkin V.V."/>
            <person name="Donova M.V."/>
        </authorList>
    </citation>
    <scope>NUCLEOTIDE SEQUENCE [LARGE SCALE GENOMIC DNA]</scope>
    <source>
        <strain evidence="3 4">VKM Ac-1815D</strain>
    </source>
</reference>
<dbReference type="RefSeq" id="WP_019513042.1">
    <property type="nucleotide sequence ID" value="NC_023036.2"/>
</dbReference>
<dbReference type="EMBL" id="CP006936">
    <property type="protein sequence ID" value="AHC25217.1"/>
    <property type="molecule type" value="Genomic_DNA"/>
</dbReference>
<evidence type="ECO:0000256" key="2">
    <source>
        <dbReference type="SAM" id="Coils"/>
    </source>
</evidence>
<dbReference type="Gene3D" id="1.10.287.1060">
    <property type="entry name" value="ESAT-6-like"/>
    <property type="match status" value="1"/>
</dbReference>
<protein>
    <recommendedName>
        <fullName evidence="1">ESAT-6-like protein</fullName>
    </recommendedName>
</protein>
<dbReference type="GeneID" id="43450157"/>
<dbReference type="NCBIfam" id="TIGR03930">
    <property type="entry name" value="WXG100_ESAT6"/>
    <property type="match status" value="1"/>
</dbReference>
<dbReference type="AlphaFoldDB" id="V5XB29"/>
<dbReference type="KEGG" id="mne:D174_11730"/>
<proteinExistence type="inferred from homology"/>
<sequence>MADQLTVDADAAFNASRALSNDAQELREELTRLAHEWRNLTHSWTGTAASAYAPLFDEWREGAHDLVESLDNSARRLAEAAARYQEQDTSAAARLEDTVSRMGL</sequence>